<comment type="caution">
    <text evidence="6">The sequence shown here is derived from an EMBL/GenBank/DDBJ whole genome shotgun (WGS) entry which is preliminary data.</text>
</comment>
<keyword evidence="7" id="KW-1185">Reference proteome</keyword>
<dbReference type="Gene3D" id="3.30.450.40">
    <property type="match status" value="1"/>
</dbReference>
<dbReference type="PANTHER" id="PTHR30136">
    <property type="entry name" value="HELIX-TURN-HELIX TRANSCRIPTIONAL REGULATOR, ICLR FAMILY"/>
    <property type="match status" value="1"/>
</dbReference>
<keyword evidence="2" id="KW-0238">DNA-binding</keyword>
<dbReference type="Pfam" id="PF01614">
    <property type="entry name" value="IclR_C"/>
    <property type="match status" value="1"/>
</dbReference>
<dbReference type="PROSITE" id="PS51077">
    <property type="entry name" value="HTH_ICLR"/>
    <property type="match status" value="1"/>
</dbReference>
<protein>
    <recommendedName>
        <fullName evidence="8">IclR family transcriptional regulator</fullName>
    </recommendedName>
</protein>
<proteinExistence type="predicted"/>
<keyword evidence="1" id="KW-0805">Transcription regulation</keyword>
<dbReference type="Gene3D" id="1.10.10.10">
    <property type="entry name" value="Winged helix-like DNA-binding domain superfamily/Winged helix DNA-binding domain"/>
    <property type="match status" value="1"/>
</dbReference>
<feature type="domain" description="IclR-ED" evidence="5">
    <location>
        <begin position="81"/>
        <end position="273"/>
    </location>
</feature>
<evidence type="ECO:0000313" key="7">
    <source>
        <dbReference type="Proteomes" id="UP000182229"/>
    </source>
</evidence>
<evidence type="ECO:0000259" key="5">
    <source>
        <dbReference type="PROSITE" id="PS51078"/>
    </source>
</evidence>
<dbReference type="InterPro" id="IPR036388">
    <property type="entry name" value="WH-like_DNA-bd_sf"/>
</dbReference>
<feature type="domain" description="HTH iclR-type" evidence="4">
    <location>
        <begin position="19"/>
        <end position="81"/>
    </location>
</feature>
<dbReference type="EMBL" id="MPIN01000007">
    <property type="protein sequence ID" value="OJH37700.1"/>
    <property type="molecule type" value="Genomic_DNA"/>
</dbReference>
<reference evidence="7" key="1">
    <citation type="submission" date="2016-11" db="EMBL/GenBank/DDBJ databases">
        <authorList>
            <person name="Shukria A."/>
            <person name="Stevens D.C."/>
        </authorList>
    </citation>
    <scope>NUCLEOTIDE SEQUENCE [LARGE SCALE GENOMIC DNA]</scope>
    <source>
        <strain evidence="7">Cbfe23</strain>
    </source>
</reference>
<dbReference type="RefSeq" id="WP_071901168.1">
    <property type="nucleotide sequence ID" value="NZ_MPIN01000007.1"/>
</dbReference>
<dbReference type="InterPro" id="IPR014757">
    <property type="entry name" value="Tscrpt_reg_IclR_C"/>
</dbReference>
<dbReference type="PROSITE" id="PS51078">
    <property type="entry name" value="ICLR_ED"/>
    <property type="match status" value="1"/>
</dbReference>
<dbReference type="AlphaFoldDB" id="A0A1L9B653"/>
<dbReference type="Pfam" id="PF09339">
    <property type="entry name" value="HTH_IclR"/>
    <property type="match status" value="1"/>
</dbReference>
<evidence type="ECO:0000256" key="2">
    <source>
        <dbReference type="ARBA" id="ARBA00023125"/>
    </source>
</evidence>
<evidence type="ECO:0000256" key="3">
    <source>
        <dbReference type="ARBA" id="ARBA00023163"/>
    </source>
</evidence>
<dbReference type="InterPro" id="IPR029016">
    <property type="entry name" value="GAF-like_dom_sf"/>
</dbReference>
<dbReference type="PANTHER" id="PTHR30136:SF35">
    <property type="entry name" value="HTH-TYPE TRANSCRIPTIONAL REGULATOR RV1719"/>
    <property type="match status" value="1"/>
</dbReference>
<name>A0A1L9B653_9BACT</name>
<organism evidence="6 7">
    <name type="scientific">Cystobacter ferrugineus</name>
    <dbReference type="NCBI Taxonomy" id="83449"/>
    <lineage>
        <taxon>Bacteria</taxon>
        <taxon>Pseudomonadati</taxon>
        <taxon>Myxococcota</taxon>
        <taxon>Myxococcia</taxon>
        <taxon>Myxococcales</taxon>
        <taxon>Cystobacterineae</taxon>
        <taxon>Archangiaceae</taxon>
        <taxon>Cystobacter</taxon>
    </lineage>
</organism>
<evidence type="ECO:0000313" key="6">
    <source>
        <dbReference type="EMBL" id="OJH37700.1"/>
    </source>
</evidence>
<reference evidence="6 7" key="2">
    <citation type="submission" date="2016-12" db="EMBL/GenBank/DDBJ databases">
        <title>Draft Genome Sequence of Cystobacter ferrugineus Strain Cbfe23.</title>
        <authorList>
            <person name="Akbar S."/>
            <person name="Dowd S.E."/>
            <person name="Stevens D.C."/>
        </authorList>
    </citation>
    <scope>NUCLEOTIDE SEQUENCE [LARGE SCALE GENOMIC DNA]</scope>
    <source>
        <strain evidence="6 7">Cbfe23</strain>
    </source>
</reference>
<dbReference type="Proteomes" id="UP000182229">
    <property type="component" value="Unassembled WGS sequence"/>
</dbReference>
<dbReference type="SUPFAM" id="SSF55781">
    <property type="entry name" value="GAF domain-like"/>
    <property type="match status" value="1"/>
</dbReference>
<dbReference type="SUPFAM" id="SSF46785">
    <property type="entry name" value="Winged helix' DNA-binding domain"/>
    <property type="match status" value="1"/>
</dbReference>
<keyword evidence="3" id="KW-0804">Transcription</keyword>
<evidence type="ECO:0000259" key="4">
    <source>
        <dbReference type="PROSITE" id="PS51077"/>
    </source>
</evidence>
<dbReference type="InterPro" id="IPR050707">
    <property type="entry name" value="HTH_MetabolicPath_Reg"/>
</dbReference>
<dbReference type="SMART" id="SM00346">
    <property type="entry name" value="HTH_ICLR"/>
    <property type="match status" value="1"/>
</dbReference>
<accession>A0A1L9B653</accession>
<dbReference type="OrthoDB" id="13103at2"/>
<evidence type="ECO:0000256" key="1">
    <source>
        <dbReference type="ARBA" id="ARBA00023015"/>
    </source>
</evidence>
<dbReference type="InterPro" id="IPR036390">
    <property type="entry name" value="WH_DNA-bd_sf"/>
</dbReference>
<dbReference type="GO" id="GO:0003677">
    <property type="term" value="F:DNA binding"/>
    <property type="evidence" value="ECO:0007669"/>
    <property type="project" value="UniProtKB-KW"/>
</dbReference>
<gene>
    <name evidence="6" type="ORF">BON30_26280</name>
</gene>
<dbReference type="GO" id="GO:0045892">
    <property type="term" value="P:negative regulation of DNA-templated transcription"/>
    <property type="evidence" value="ECO:0007669"/>
    <property type="project" value="TreeGrafter"/>
</dbReference>
<dbReference type="GO" id="GO:0003700">
    <property type="term" value="F:DNA-binding transcription factor activity"/>
    <property type="evidence" value="ECO:0007669"/>
    <property type="project" value="TreeGrafter"/>
</dbReference>
<evidence type="ECO:0008006" key="8">
    <source>
        <dbReference type="Google" id="ProtNLM"/>
    </source>
</evidence>
<dbReference type="STRING" id="83449.BON30_26280"/>
<dbReference type="InterPro" id="IPR005471">
    <property type="entry name" value="Tscrpt_reg_IclR_N"/>
</dbReference>
<sequence length="273" mass="29351">MTEKDEVEKEEGGRRGESIQVIARAAAILRALAGQSDGLSLGQIARRVELPRSTVQRIVGALAAEQLVTVGRTGEGVRLGPTLALLAAAAQTDLLSVAQPHLEALTRRVHETVNLSVFQGNQAVCVAISQSERELSVRSFLGSSFPLYCTAHGKALLAEMSDEDVTRLVGSRIEPLTVNTVRSLPQLLAQLREVRERGMAFDLGERTEGICAVGVTLRLATGPRYALSIPVPSLRFEAQLPMLREELLRCREDIEAAAGVALRPAASFVGKPE</sequence>